<reference evidence="2 3" key="1">
    <citation type="journal article" date="2012" name="BMC Genomics">
        <title>The genome sequence of Propionibacterium acidipropionici provides insights into its biotechnological and industrial potential.</title>
        <authorList>
            <person name="Parizzi L.P."/>
            <person name="Grassi M.C."/>
            <person name="Llerena L.A."/>
            <person name="Carazzolle M.F."/>
            <person name="Queiroz V.L."/>
            <person name="Lunardi I."/>
            <person name="Zeidler A.F."/>
            <person name="Teixeira P.J."/>
            <person name="Mieczkowski P."/>
            <person name="Rincones J."/>
            <person name="Pereira G.A."/>
        </authorList>
    </citation>
    <scope>NUCLEOTIDE SEQUENCE [LARGE SCALE GENOMIC DNA]</scope>
    <source>
        <strain evidence="3">ATCC 4875 / DSM 20272 / JCM 6432 / NBRC 12425 / NCIMB 8070</strain>
    </source>
</reference>
<dbReference type="RefSeq" id="WP_015070178.1">
    <property type="nucleotide sequence ID" value="NC_019395.1"/>
</dbReference>
<evidence type="ECO:0000256" key="1">
    <source>
        <dbReference type="SAM" id="MobiDB-lite"/>
    </source>
</evidence>
<sequence length="69" mass="7912">MTTTIDRTEARTERQHLEQAVLAATRFMHQQAQLGHDITSALAAVMERQEHLDQHDARHRHPAFKGVQS</sequence>
<dbReference type="KEGG" id="pbo:PACID_14570"/>
<name>K7RSB2_ACIA4</name>
<organism evidence="2 3">
    <name type="scientific">Acidipropionibacterium acidipropionici (strain ATCC 4875 / DSM 20272 / JCM 6432 / NBRC 12425 / NCIMB 8070 / 4)</name>
    <name type="common">Propionibacterium acidipropionici</name>
    <dbReference type="NCBI Taxonomy" id="1171373"/>
    <lineage>
        <taxon>Bacteria</taxon>
        <taxon>Bacillati</taxon>
        <taxon>Actinomycetota</taxon>
        <taxon>Actinomycetes</taxon>
        <taxon>Propionibacteriales</taxon>
        <taxon>Propionibacteriaceae</taxon>
        <taxon>Acidipropionibacterium</taxon>
    </lineage>
</organism>
<dbReference type="Proteomes" id="UP000000214">
    <property type="component" value="Chromosome"/>
</dbReference>
<evidence type="ECO:0000313" key="3">
    <source>
        <dbReference type="Proteomes" id="UP000000214"/>
    </source>
</evidence>
<proteinExistence type="predicted"/>
<protein>
    <submittedName>
        <fullName evidence="2">Uncharacterized protein</fullName>
    </submittedName>
</protein>
<accession>K7RSB2</accession>
<feature type="region of interest" description="Disordered" evidence="1">
    <location>
        <begin position="49"/>
        <end position="69"/>
    </location>
</feature>
<gene>
    <name evidence="2" type="ordered locus">PACID_14570</name>
</gene>
<dbReference type="AlphaFoldDB" id="K7RSB2"/>
<dbReference type="STRING" id="1171373.PACID_14570"/>
<dbReference type="PATRIC" id="fig|1171373.8.peg.1445"/>
<dbReference type="EMBL" id="CP003493">
    <property type="protein sequence ID" value="AFV89271.1"/>
    <property type="molecule type" value="Genomic_DNA"/>
</dbReference>
<dbReference type="HOGENOM" id="CLU_2772536_0_0_11"/>
<evidence type="ECO:0000313" key="2">
    <source>
        <dbReference type="EMBL" id="AFV89271.1"/>
    </source>
</evidence>